<keyword evidence="3" id="KW-1185">Reference proteome</keyword>
<accession>A0A409VQY6</accession>
<dbReference type="OrthoDB" id="3069184at2759"/>
<gene>
    <name evidence="2" type="ORF">CVT26_002933</name>
</gene>
<dbReference type="EMBL" id="NHYE01005591">
    <property type="protein sequence ID" value="PPQ68649.1"/>
    <property type="molecule type" value="Genomic_DNA"/>
</dbReference>
<dbReference type="STRING" id="231916.A0A409VQY6"/>
<evidence type="ECO:0008006" key="4">
    <source>
        <dbReference type="Google" id="ProtNLM"/>
    </source>
</evidence>
<organism evidence="2 3">
    <name type="scientific">Gymnopilus dilepis</name>
    <dbReference type="NCBI Taxonomy" id="231916"/>
    <lineage>
        <taxon>Eukaryota</taxon>
        <taxon>Fungi</taxon>
        <taxon>Dikarya</taxon>
        <taxon>Basidiomycota</taxon>
        <taxon>Agaricomycotina</taxon>
        <taxon>Agaricomycetes</taxon>
        <taxon>Agaricomycetidae</taxon>
        <taxon>Agaricales</taxon>
        <taxon>Agaricineae</taxon>
        <taxon>Hymenogastraceae</taxon>
        <taxon>Gymnopilus</taxon>
    </lineage>
</organism>
<dbReference type="InParanoid" id="A0A409VQY6"/>
<feature type="region of interest" description="Disordered" evidence="1">
    <location>
        <begin position="8"/>
        <end position="37"/>
    </location>
</feature>
<evidence type="ECO:0000313" key="2">
    <source>
        <dbReference type="EMBL" id="PPQ68649.1"/>
    </source>
</evidence>
<reference evidence="2 3" key="1">
    <citation type="journal article" date="2018" name="Evol. Lett.">
        <title>Horizontal gene cluster transfer increased hallucinogenic mushroom diversity.</title>
        <authorList>
            <person name="Reynolds H.T."/>
            <person name="Vijayakumar V."/>
            <person name="Gluck-Thaler E."/>
            <person name="Korotkin H.B."/>
            <person name="Matheny P.B."/>
            <person name="Slot J.C."/>
        </authorList>
    </citation>
    <scope>NUCLEOTIDE SEQUENCE [LARGE SCALE GENOMIC DNA]</scope>
    <source>
        <strain evidence="2 3">SRW20</strain>
    </source>
</reference>
<evidence type="ECO:0000313" key="3">
    <source>
        <dbReference type="Proteomes" id="UP000284706"/>
    </source>
</evidence>
<proteinExistence type="predicted"/>
<feature type="compositionally biased region" description="Polar residues" evidence="1">
    <location>
        <begin position="16"/>
        <end position="25"/>
    </location>
</feature>
<sequence>MQDWLDLFSTKENNRPDPSSSNLSSPYMRDEDKSELDVGQAMPVSLPQEIKEEVIQHLHTNKPALKACALASRALLAPSQKHLFAHILLLPPLNKRGPNARKLKALLSTSPHLGPYVRFLEVFRYHSIADLICDSQEDWLAKDTALAYCLPLLGKLQGLVIDFKTSNFWYESSYEGSVASMVENGLVDALRRVISLPSMVLLDVGGFPFGLLRHCGSGLKHLTLHTLRNVDLGLACPCVESIPKANFALESLSFTAWDRDRAEYAAFEKTRKLFDLSGLKKLSARAHFDAESHRQIWSIIEECSSTLEEFVLVPCDEIGRGAQDPIEWDKLSSLKSLDIRMRFEYHGEAAFLWLLNAVEKISSAPAGSHLESILIQVKRKSKAGGGCDAAFLDNLERLLCKKSRFPVLKSVHLRIVAVHEAVNPEDGPNLAYEAEAVAEELAKNEDRRPHFKVSLLRDRREEFHPGFSPDPSWTKTTYFDLWDRI</sequence>
<dbReference type="Proteomes" id="UP000284706">
    <property type="component" value="Unassembled WGS sequence"/>
</dbReference>
<dbReference type="AlphaFoldDB" id="A0A409VQY6"/>
<name>A0A409VQY6_9AGAR</name>
<comment type="caution">
    <text evidence="2">The sequence shown here is derived from an EMBL/GenBank/DDBJ whole genome shotgun (WGS) entry which is preliminary data.</text>
</comment>
<evidence type="ECO:0000256" key="1">
    <source>
        <dbReference type="SAM" id="MobiDB-lite"/>
    </source>
</evidence>
<protein>
    <recommendedName>
        <fullName evidence="4">F-box domain-containing protein</fullName>
    </recommendedName>
</protein>